<dbReference type="Proteomes" id="UP000233249">
    <property type="component" value="Unassembled WGS sequence"/>
</dbReference>
<dbReference type="PANTHER" id="PTHR22683:SF1">
    <property type="entry name" value="TYPE VII SECRETION SYSTEM PROTEIN ESSC"/>
    <property type="match status" value="1"/>
</dbReference>
<dbReference type="InterPro" id="IPR023837">
    <property type="entry name" value="EccCb-like_Actinobacteria"/>
</dbReference>
<keyword evidence="8 10" id="KW-0472">Membrane</keyword>
<dbReference type="EMBL" id="PJAF01000011">
    <property type="protein sequence ID" value="PKF68846.1"/>
    <property type="molecule type" value="Genomic_DNA"/>
</dbReference>
<dbReference type="InterPro" id="IPR003593">
    <property type="entry name" value="AAA+_ATPase"/>
</dbReference>
<dbReference type="GO" id="GO:0005524">
    <property type="term" value="F:ATP binding"/>
    <property type="evidence" value="ECO:0007669"/>
    <property type="project" value="UniProtKB-UniRule"/>
</dbReference>
<organism evidence="12 13">
    <name type="scientific">Corynebacterium mastitidis</name>
    <dbReference type="NCBI Taxonomy" id="161890"/>
    <lineage>
        <taxon>Bacteria</taxon>
        <taxon>Bacillati</taxon>
        <taxon>Actinomycetota</taxon>
        <taxon>Actinomycetes</taxon>
        <taxon>Mycobacteriales</taxon>
        <taxon>Corynebacteriaceae</taxon>
        <taxon>Corynebacterium</taxon>
    </lineage>
</organism>
<dbReference type="Pfam" id="PF01580">
    <property type="entry name" value="FtsK_SpoIIIE"/>
    <property type="match status" value="2"/>
</dbReference>
<evidence type="ECO:0000256" key="8">
    <source>
        <dbReference type="ARBA" id="ARBA00023136"/>
    </source>
</evidence>
<dbReference type="AlphaFoldDB" id="A0A2N0X802"/>
<evidence type="ECO:0000256" key="9">
    <source>
        <dbReference type="PROSITE-ProRule" id="PRU00289"/>
    </source>
</evidence>
<name>A0A2N0X802_9CORY</name>
<evidence type="ECO:0000259" key="11">
    <source>
        <dbReference type="PROSITE" id="PS50901"/>
    </source>
</evidence>
<dbReference type="SMART" id="SM00382">
    <property type="entry name" value="AAA"/>
    <property type="match status" value="3"/>
</dbReference>
<proteinExistence type="predicted"/>
<keyword evidence="4" id="KW-0677">Repeat</keyword>
<dbReference type="PROSITE" id="PS50901">
    <property type="entry name" value="FTSK"/>
    <property type="match status" value="3"/>
</dbReference>
<feature type="domain" description="FtsK" evidence="11">
    <location>
        <begin position="734"/>
        <end position="901"/>
    </location>
</feature>
<evidence type="ECO:0000256" key="2">
    <source>
        <dbReference type="ARBA" id="ARBA00022475"/>
    </source>
</evidence>
<comment type="caution">
    <text evidence="12">The sequence shown here is derived from an EMBL/GenBank/DDBJ whole genome shotgun (WGS) entry which is preliminary data.</text>
</comment>
<evidence type="ECO:0000256" key="6">
    <source>
        <dbReference type="ARBA" id="ARBA00022840"/>
    </source>
</evidence>
<evidence type="ECO:0000256" key="3">
    <source>
        <dbReference type="ARBA" id="ARBA00022692"/>
    </source>
</evidence>
<keyword evidence="2" id="KW-1003">Cell membrane</keyword>
<accession>A0A2N0X802</accession>
<feature type="transmembrane region" description="Helical" evidence="10">
    <location>
        <begin position="39"/>
        <end position="58"/>
    </location>
</feature>
<dbReference type="NCBIfam" id="TIGR03924">
    <property type="entry name" value="T7SS_EccC_a"/>
    <property type="match status" value="1"/>
</dbReference>
<evidence type="ECO:0000256" key="4">
    <source>
        <dbReference type="ARBA" id="ARBA00022737"/>
    </source>
</evidence>
<dbReference type="InterPro" id="IPR050206">
    <property type="entry name" value="FtsK/SpoIIIE/SftA"/>
</dbReference>
<reference evidence="12 13" key="1">
    <citation type="submission" date="2017-12" db="EMBL/GenBank/DDBJ databases">
        <title>Corynebacterium mastitidis 16-1433 Genome.</title>
        <authorList>
            <person name="Gulvik C.A."/>
        </authorList>
    </citation>
    <scope>NUCLEOTIDE SEQUENCE [LARGE SCALE GENOMIC DNA]</scope>
    <source>
        <strain evidence="12 13">16-1433</strain>
    </source>
</reference>
<evidence type="ECO:0000256" key="10">
    <source>
        <dbReference type="SAM" id="Phobius"/>
    </source>
</evidence>
<dbReference type="SUPFAM" id="SSF52540">
    <property type="entry name" value="P-loop containing nucleoside triphosphate hydrolases"/>
    <property type="match status" value="3"/>
</dbReference>
<feature type="binding site" evidence="9">
    <location>
        <begin position="752"/>
        <end position="759"/>
    </location>
    <ligand>
        <name>ATP</name>
        <dbReference type="ChEBI" id="CHEBI:30616"/>
    </ligand>
</feature>
<feature type="domain" description="FtsK" evidence="11">
    <location>
        <begin position="968"/>
        <end position="1155"/>
    </location>
</feature>
<feature type="binding site" evidence="9">
    <location>
        <begin position="992"/>
        <end position="999"/>
    </location>
    <ligand>
        <name>ATP</name>
        <dbReference type="ChEBI" id="CHEBI:30616"/>
    </ligand>
</feature>
<evidence type="ECO:0000256" key="1">
    <source>
        <dbReference type="ARBA" id="ARBA00004651"/>
    </source>
</evidence>
<dbReference type="NCBIfam" id="TIGR03925">
    <property type="entry name" value="T7SS_EccC_b"/>
    <property type="match status" value="1"/>
</dbReference>
<feature type="binding site" evidence="9">
    <location>
        <begin position="422"/>
        <end position="429"/>
    </location>
    <ligand>
        <name>ATP</name>
        <dbReference type="ChEBI" id="CHEBI:30616"/>
    </ligand>
</feature>
<dbReference type="InterPro" id="IPR027417">
    <property type="entry name" value="P-loop_NTPase"/>
</dbReference>
<dbReference type="GO" id="GO:0003677">
    <property type="term" value="F:DNA binding"/>
    <property type="evidence" value="ECO:0007669"/>
    <property type="project" value="InterPro"/>
</dbReference>
<evidence type="ECO:0000313" key="12">
    <source>
        <dbReference type="EMBL" id="PKF68846.1"/>
    </source>
</evidence>
<protein>
    <submittedName>
        <fullName evidence="12">Type VII secretion protein EccC</fullName>
    </submittedName>
</protein>
<keyword evidence="3 10" id="KW-0812">Transmembrane</keyword>
<dbReference type="PANTHER" id="PTHR22683">
    <property type="entry name" value="SPORULATION PROTEIN RELATED"/>
    <property type="match status" value="1"/>
</dbReference>
<dbReference type="OrthoDB" id="9807790at2"/>
<dbReference type="Gene3D" id="3.40.50.300">
    <property type="entry name" value="P-loop containing nucleotide triphosphate hydrolases"/>
    <property type="match status" value="3"/>
</dbReference>
<evidence type="ECO:0000256" key="5">
    <source>
        <dbReference type="ARBA" id="ARBA00022741"/>
    </source>
</evidence>
<dbReference type="InterPro" id="IPR023836">
    <property type="entry name" value="EccCa-like_Actinobacteria"/>
</dbReference>
<feature type="domain" description="FtsK" evidence="11">
    <location>
        <begin position="399"/>
        <end position="600"/>
    </location>
</feature>
<dbReference type="InterPro" id="IPR002543">
    <property type="entry name" value="FtsK_dom"/>
</dbReference>
<gene>
    <name evidence="12" type="ORF">CXB45_05025</name>
</gene>
<dbReference type="GO" id="GO:0005886">
    <property type="term" value="C:plasma membrane"/>
    <property type="evidence" value="ECO:0007669"/>
    <property type="project" value="UniProtKB-SubCell"/>
</dbReference>
<evidence type="ECO:0000256" key="7">
    <source>
        <dbReference type="ARBA" id="ARBA00022989"/>
    </source>
</evidence>
<evidence type="ECO:0000313" key="13">
    <source>
        <dbReference type="Proteomes" id="UP000233249"/>
    </source>
</evidence>
<keyword evidence="7 10" id="KW-1133">Transmembrane helix</keyword>
<keyword evidence="6 9" id="KW-0067">ATP-binding</keyword>
<comment type="subcellular location">
    <subcellularLocation>
        <location evidence="1">Cell membrane</location>
        <topology evidence="1">Multi-pass membrane protein</topology>
    </subcellularLocation>
</comment>
<sequence length="1190" mass="127768">MQYRALGGRVPAPPRPEGPLKALPVPAAHRPAATPLLRLLMPVVMVSAMAAMVTVMFLSSGTVNPMMLVMPLMAAMGFLMMFSPQGGQDADDTRRTYLRHVGQLRAAAVDNAEAQRANETHRYPPPGDLWAMVGRERMWEKERDDEDALEVRIGLGTTALCTPIEVGDPGATEDLDPVCAISLRSTVRAVSTVSGSPVVIQLRAFRYVSVTGRGALDCARALLSGLVFQHGPETVGLSAAPGQAGWEWLKWLPHTRHPERAAYRVAVVGEDCPNIPEADTVIEVSEAGGGLIRRRAEEEGLALHLDGEIVVHTAAGAERIGTPDRMTKDQAESLARRMAPYHRPDGPEGVMPGKTPNDLLQMLGIGDADALTAETMWAERSEPETTRLTVPLGAHTATGAPVWLDLKESAHGGMGPHGLCIGATGSGKSELLRTLVVGLTATHSPEELTLILVDFKGGATFLGLDRLPHTSAVITNLEQESVLVERMHDAIAGEMNRRQEVLRAAGNFANVHDYEAARRAGRDDLDPMPALLIVVDEFSELLGQHPDFADLFVAVGRLGRSLHVHLLLASQRLEEGRLRGLDSHLSYRIGLRTFSAAESRQVLGVPDAHDLPAVPGMGFIKAGPQDVVGFQAAYVSGPVVHRREIGGGNRGVRPFRSWSDIDSARTTVCEEGSCTLLDAVVDAACEAAKKRGSRARTLWLPPLPESVELAGVVEPMGFLRAAVGVIDRPYHQRQDPLVLDFTVGGGHVALCGGPRSGKSTALGSIVASLAATHTTSQVRFYVVDMAGDSHSVLGRLPHVAGVAGRKDLGRVHRIFDEVTALMEAGEPDGGRHTFVVIDGWHALAADCEEEVERVARLVADGAAASIHVMISTQRWTVLRPAIRDLIDYRLELLLGEAMDSLIDRKAQQKIPARPGRGITQEGEQMLWCMCSPQDIAHITTAAADQEPVPSLKVLPSSLPLSELPPGRGCAVGIGGVHMEPVYWWQDHVLCVGSHGSGKSTALRTLMAEIGGKGPQRARIVLVDHRRAHLGEVSEEMLAAYSASAPGTAEALRNTAATLQERIPGPKVSAAQLRERAWWEGPEIYVVVDDADLVDPGALAELIPLIPHARDVGLHLVVAQKSGGINRALYQPFLAALRDQMPVVLLLDADKEEGAICGMKPLPQPPGRGRWLSPGEEAEVIQVARVEEGEE</sequence>
<keyword evidence="5 9" id="KW-0547">Nucleotide-binding</keyword>
<dbReference type="STRING" id="1121365.GCA_000375365_01128"/>